<comment type="caution">
    <text evidence="2">The sequence shown here is derived from an EMBL/GenBank/DDBJ whole genome shotgun (WGS) entry which is preliminary data.</text>
</comment>
<dbReference type="Gene3D" id="1.20.1250.20">
    <property type="entry name" value="MFS general substrate transporter like domains"/>
    <property type="match status" value="1"/>
</dbReference>
<feature type="transmembrane region" description="Helical" evidence="1">
    <location>
        <begin position="83"/>
        <end position="110"/>
    </location>
</feature>
<dbReference type="EMBL" id="QJKJ01012466">
    <property type="protein sequence ID" value="RDX68579.1"/>
    <property type="molecule type" value="Genomic_DNA"/>
</dbReference>
<dbReference type="AlphaFoldDB" id="A0A371ERK5"/>
<dbReference type="InterPro" id="IPR036259">
    <property type="entry name" value="MFS_trans_sf"/>
</dbReference>
<dbReference type="OrthoDB" id="8904098at2759"/>
<keyword evidence="1" id="KW-1133">Transmembrane helix</keyword>
<name>A0A371ERK5_MUCPR</name>
<dbReference type="Proteomes" id="UP000257109">
    <property type="component" value="Unassembled WGS sequence"/>
</dbReference>
<keyword evidence="3" id="KW-1185">Reference proteome</keyword>
<gene>
    <name evidence="2" type="primary">NPF2.14</name>
    <name evidence="2" type="ORF">CR513_52411</name>
</gene>
<keyword evidence="1" id="KW-0812">Transmembrane</keyword>
<protein>
    <submittedName>
        <fullName evidence="2">Uncharacterized protein</fullName>
    </submittedName>
</protein>
<proteinExistence type="predicted"/>
<organism evidence="2 3">
    <name type="scientific">Mucuna pruriens</name>
    <name type="common">Velvet bean</name>
    <name type="synonym">Dolichos pruriens</name>
    <dbReference type="NCBI Taxonomy" id="157652"/>
    <lineage>
        <taxon>Eukaryota</taxon>
        <taxon>Viridiplantae</taxon>
        <taxon>Streptophyta</taxon>
        <taxon>Embryophyta</taxon>
        <taxon>Tracheophyta</taxon>
        <taxon>Spermatophyta</taxon>
        <taxon>Magnoliopsida</taxon>
        <taxon>eudicotyledons</taxon>
        <taxon>Gunneridae</taxon>
        <taxon>Pentapetalae</taxon>
        <taxon>rosids</taxon>
        <taxon>fabids</taxon>
        <taxon>Fabales</taxon>
        <taxon>Fabaceae</taxon>
        <taxon>Papilionoideae</taxon>
        <taxon>50 kb inversion clade</taxon>
        <taxon>NPAAA clade</taxon>
        <taxon>indigoferoid/millettioid clade</taxon>
        <taxon>Phaseoleae</taxon>
        <taxon>Mucuna</taxon>
    </lineage>
</organism>
<reference evidence="2" key="1">
    <citation type="submission" date="2018-05" db="EMBL/GenBank/DDBJ databases">
        <title>Draft genome of Mucuna pruriens seed.</title>
        <authorList>
            <person name="Nnadi N.E."/>
            <person name="Vos R."/>
            <person name="Hasami M.H."/>
            <person name="Devisetty U.K."/>
            <person name="Aguiy J.C."/>
        </authorList>
    </citation>
    <scope>NUCLEOTIDE SEQUENCE [LARGE SCALE GENOMIC DNA]</scope>
    <source>
        <strain evidence="2">JCA_2017</strain>
    </source>
</reference>
<sequence>MAKMSSLFSFSSLKRNSNPSLQKKLLDEESLAESQPKTHLTKPGWKAMPFILGNDTIERLATFGMQANFVVYLMKVYNMDQVLAAYILNTWLAVSNITPLVGAFVADAYLGKFQTIALSSFASLVVHFNFMWIDYMIKSYAEYLIIWIITFISKID</sequence>
<dbReference type="SUPFAM" id="SSF103473">
    <property type="entry name" value="MFS general substrate transporter"/>
    <property type="match status" value="1"/>
</dbReference>
<evidence type="ECO:0000313" key="3">
    <source>
        <dbReference type="Proteomes" id="UP000257109"/>
    </source>
</evidence>
<evidence type="ECO:0000313" key="2">
    <source>
        <dbReference type="EMBL" id="RDX68579.1"/>
    </source>
</evidence>
<feature type="transmembrane region" description="Helical" evidence="1">
    <location>
        <begin position="116"/>
        <end position="137"/>
    </location>
</feature>
<evidence type="ECO:0000256" key="1">
    <source>
        <dbReference type="SAM" id="Phobius"/>
    </source>
</evidence>
<dbReference type="PANTHER" id="PTHR11654">
    <property type="entry name" value="OLIGOPEPTIDE TRANSPORTER-RELATED"/>
    <property type="match status" value="1"/>
</dbReference>
<feature type="non-terminal residue" evidence="2">
    <location>
        <position position="1"/>
    </location>
</feature>
<keyword evidence="1" id="KW-0472">Membrane</keyword>
<accession>A0A371ERK5</accession>